<proteinExistence type="predicted"/>
<dbReference type="SUPFAM" id="SSF46894">
    <property type="entry name" value="C-terminal effector domain of the bipartite response regulators"/>
    <property type="match status" value="1"/>
</dbReference>
<dbReference type="GO" id="GO:0006355">
    <property type="term" value="P:regulation of DNA-templated transcription"/>
    <property type="evidence" value="ECO:0007669"/>
    <property type="project" value="InterPro"/>
</dbReference>
<dbReference type="RefSeq" id="WP_151582379.1">
    <property type="nucleotide sequence ID" value="NZ_WBVM01000004.1"/>
</dbReference>
<dbReference type="Gene3D" id="1.10.10.10">
    <property type="entry name" value="Winged helix-like DNA-binding domain superfamily/Winged helix DNA-binding domain"/>
    <property type="match status" value="1"/>
</dbReference>
<dbReference type="Pfam" id="PF00196">
    <property type="entry name" value="GerE"/>
    <property type="match status" value="1"/>
</dbReference>
<reference evidence="2 3" key="1">
    <citation type="submission" date="2019-09" db="EMBL/GenBank/DDBJ databases">
        <title>Pimelobacter sp. isolated from Paulinella.</title>
        <authorList>
            <person name="Jeong S.E."/>
        </authorList>
    </citation>
    <scope>NUCLEOTIDE SEQUENCE [LARGE SCALE GENOMIC DNA]</scope>
    <source>
        <strain evidence="2 3">Pch-N</strain>
    </source>
</reference>
<dbReference type="InterPro" id="IPR000792">
    <property type="entry name" value="Tscrpt_reg_LuxR_C"/>
</dbReference>
<dbReference type="EMBL" id="WBVM01000004">
    <property type="protein sequence ID" value="KAB2807912.1"/>
    <property type="molecule type" value="Genomic_DNA"/>
</dbReference>
<feature type="domain" description="HTH luxR-type" evidence="1">
    <location>
        <begin position="780"/>
        <end position="845"/>
    </location>
</feature>
<dbReference type="InterPro" id="IPR036388">
    <property type="entry name" value="WH-like_DNA-bd_sf"/>
</dbReference>
<dbReference type="SMART" id="SM00421">
    <property type="entry name" value="HTH_LUXR"/>
    <property type="match status" value="1"/>
</dbReference>
<organism evidence="2 3">
    <name type="scientific">Nocardioides simplex</name>
    <name type="common">Arthrobacter simplex</name>
    <dbReference type="NCBI Taxonomy" id="2045"/>
    <lineage>
        <taxon>Bacteria</taxon>
        <taxon>Bacillati</taxon>
        <taxon>Actinomycetota</taxon>
        <taxon>Actinomycetes</taxon>
        <taxon>Propionibacteriales</taxon>
        <taxon>Nocardioidaceae</taxon>
        <taxon>Pimelobacter</taxon>
    </lineage>
</organism>
<dbReference type="GO" id="GO:0003677">
    <property type="term" value="F:DNA binding"/>
    <property type="evidence" value="ECO:0007669"/>
    <property type="project" value="InterPro"/>
</dbReference>
<dbReference type="Gene3D" id="3.40.50.300">
    <property type="entry name" value="P-loop containing nucleotide triphosphate hydrolases"/>
    <property type="match status" value="1"/>
</dbReference>
<gene>
    <name evidence="2" type="ORF">F9L07_24860</name>
</gene>
<dbReference type="PROSITE" id="PS50043">
    <property type="entry name" value="HTH_LUXR_2"/>
    <property type="match status" value="1"/>
</dbReference>
<protein>
    <recommendedName>
        <fullName evidence="1">HTH luxR-type domain-containing protein</fullName>
    </recommendedName>
</protein>
<dbReference type="InterPro" id="IPR027417">
    <property type="entry name" value="P-loop_NTPase"/>
</dbReference>
<evidence type="ECO:0000313" key="2">
    <source>
        <dbReference type="EMBL" id="KAB2807912.1"/>
    </source>
</evidence>
<evidence type="ECO:0000313" key="3">
    <source>
        <dbReference type="Proteomes" id="UP000449906"/>
    </source>
</evidence>
<comment type="caution">
    <text evidence="2">The sequence shown here is derived from an EMBL/GenBank/DDBJ whole genome shotgun (WGS) entry which is preliminary data.</text>
</comment>
<dbReference type="Proteomes" id="UP000449906">
    <property type="component" value="Unassembled WGS sequence"/>
</dbReference>
<dbReference type="InterPro" id="IPR016032">
    <property type="entry name" value="Sig_transdc_resp-reg_C-effctor"/>
</dbReference>
<evidence type="ECO:0000259" key="1">
    <source>
        <dbReference type="PROSITE" id="PS50043"/>
    </source>
</evidence>
<sequence>MRSRLLALLDLDPAPVTVLQAPSGFGKTTLVRQWAGGERPPGERLIWVALNAGVESDHAFWTTVIASARRLGHLSPERADAVAGDVDAHHDPVPVLRELLTGKGPVVLVFDAYEHVRAATAQVDDDILRLTALLPNLRVVVTTRAATSLADPARRVRGDVRVVTDDDLQFTAEETALFLAAHGSDLVRAAAGDLHRDTRGYPLAIRAASLALGARSRLPARDSVEWRTIVALDLSAQLDDSLTSEFVRDTVLAPYFDLELAQALTGIEDAAAVVAELEWNGFGRWVPYLADRPVFQYVDSLRDAVRSELLTRDPDRYRRGAGIAATWLYENDEHELALELAVDAGRYELASRIFRSVVLSSPESYTTDHLDLQLSRIPRAVLMRHPMLAMARGLALLSNPATRGAAVEFLVRTADQSGDDWRQLDRPASFFQRSAKTACLRYVGRYLESAVAGQAALDYYDDIDIGDDRRMVELRAMGLRQIGYSFFAVGEIDRGHEVISRAIASATMPWSRNYTLVYGVGLSAIDGRSREAAEIARLVDPAAWPRDHAHTFVNALGRIGNAMLKLDEFDFAGALAEYDGCESFVHTAEFWPFLTWTMLQARLGLGEAGPEAQRIADALHRTPGPPGIGENLGTSMLRGLLAVAWLAQGRSRDAAALLRVPGRWPGQLAPAQVLTRLTAGDPAGAFHLVPRLKAQPGHTIRSRTSLATLGAAAALRAGHTDAAGALLDRAAALHDEHGARALLLHVPGADLESLRDFAHETDRPGASSYLGADLVGPVDAGVAAVPLTGQEITVLRASLDHPRRSQVAAVLHLSPETVKSHMRSIYRKWGISSREAAIERGIQLGLLHDGPQRR</sequence>
<dbReference type="SUPFAM" id="SSF52540">
    <property type="entry name" value="P-loop containing nucleoside triphosphate hydrolases"/>
    <property type="match status" value="1"/>
</dbReference>
<dbReference type="AlphaFoldDB" id="A0A7J5DSE9"/>
<accession>A0A7J5DSE9</accession>
<name>A0A7J5DSE9_NOCSI</name>